<dbReference type="Proteomes" id="UP001055879">
    <property type="component" value="Linkage Group LG14"/>
</dbReference>
<gene>
    <name evidence="1" type="ORF">L6452_37024</name>
</gene>
<reference evidence="1 2" key="2">
    <citation type="journal article" date="2022" name="Mol. Ecol. Resour.">
        <title>The genomes of chicory, endive, great burdock and yacon provide insights into Asteraceae paleo-polyploidization history and plant inulin production.</title>
        <authorList>
            <person name="Fan W."/>
            <person name="Wang S."/>
            <person name="Wang H."/>
            <person name="Wang A."/>
            <person name="Jiang F."/>
            <person name="Liu H."/>
            <person name="Zhao H."/>
            <person name="Xu D."/>
            <person name="Zhang Y."/>
        </authorList>
    </citation>
    <scope>NUCLEOTIDE SEQUENCE [LARGE SCALE GENOMIC DNA]</scope>
    <source>
        <strain evidence="2">cv. Niubang</strain>
    </source>
</reference>
<name>A0ACB8Y182_ARCLA</name>
<sequence>MLTSIRGFFIVVGDGTVKCFEVANVSYVRVVSLGSLMPAMVRKNLVNKFNHLLEEGNVYVLKNFKVVENSGAFKVVESKLKIIFTLFTKVEKVGTHHPPIPMYGFQFASEKTVNDRLNNDTILTDIIGCLTVVGDVETVRGGFHKRELEIISEFNVTCKVTLWGALGENFADSHTGLTSSGATLIIIITSTRVKKFQGVLNFATSSARKVNINLDTNYVLALANRFANVCPRLDLGVSFGKAKKTVEEEMFENRMGIHQLLGTEWSNKPKGYIITLLGVIEHIEAKYGWFYLGCQGRCRKVNPIDGIYTCASCNVEYKNALTLFKLHLSVRDDTGVVTYVVLHKLAERMDTVASDIENLDATDDTNPPTNPTPTTTRKRKLQKHKSGDATMSLDDEIEPSGNPTSTTIHKRKFIVDDDETNN</sequence>
<protein>
    <submittedName>
        <fullName evidence="1">Uncharacterized protein</fullName>
    </submittedName>
</protein>
<proteinExistence type="predicted"/>
<comment type="caution">
    <text evidence="1">The sequence shown here is derived from an EMBL/GenBank/DDBJ whole genome shotgun (WGS) entry which is preliminary data.</text>
</comment>
<organism evidence="1 2">
    <name type="scientific">Arctium lappa</name>
    <name type="common">Greater burdock</name>
    <name type="synonym">Lappa major</name>
    <dbReference type="NCBI Taxonomy" id="4217"/>
    <lineage>
        <taxon>Eukaryota</taxon>
        <taxon>Viridiplantae</taxon>
        <taxon>Streptophyta</taxon>
        <taxon>Embryophyta</taxon>
        <taxon>Tracheophyta</taxon>
        <taxon>Spermatophyta</taxon>
        <taxon>Magnoliopsida</taxon>
        <taxon>eudicotyledons</taxon>
        <taxon>Gunneridae</taxon>
        <taxon>Pentapetalae</taxon>
        <taxon>asterids</taxon>
        <taxon>campanulids</taxon>
        <taxon>Asterales</taxon>
        <taxon>Asteraceae</taxon>
        <taxon>Carduoideae</taxon>
        <taxon>Cardueae</taxon>
        <taxon>Arctiinae</taxon>
        <taxon>Arctium</taxon>
    </lineage>
</organism>
<keyword evidence="2" id="KW-1185">Reference proteome</keyword>
<dbReference type="EMBL" id="CM042060">
    <property type="protein sequence ID" value="KAI3677756.1"/>
    <property type="molecule type" value="Genomic_DNA"/>
</dbReference>
<evidence type="ECO:0000313" key="2">
    <source>
        <dbReference type="Proteomes" id="UP001055879"/>
    </source>
</evidence>
<accession>A0ACB8Y182</accession>
<evidence type="ECO:0000313" key="1">
    <source>
        <dbReference type="EMBL" id="KAI3677756.1"/>
    </source>
</evidence>
<reference evidence="2" key="1">
    <citation type="journal article" date="2022" name="Mol. Ecol. Resour.">
        <title>The genomes of chicory, endive, great burdock and yacon provide insights into Asteraceae palaeo-polyploidization history and plant inulin production.</title>
        <authorList>
            <person name="Fan W."/>
            <person name="Wang S."/>
            <person name="Wang H."/>
            <person name="Wang A."/>
            <person name="Jiang F."/>
            <person name="Liu H."/>
            <person name="Zhao H."/>
            <person name="Xu D."/>
            <person name="Zhang Y."/>
        </authorList>
    </citation>
    <scope>NUCLEOTIDE SEQUENCE [LARGE SCALE GENOMIC DNA]</scope>
    <source>
        <strain evidence="2">cv. Niubang</strain>
    </source>
</reference>